<feature type="transmembrane region" description="Helical" evidence="1">
    <location>
        <begin position="129"/>
        <end position="147"/>
    </location>
</feature>
<evidence type="ECO:0000313" key="4">
    <source>
        <dbReference type="Proteomes" id="UP000013781"/>
    </source>
</evidence>
<keyword evidence="1" id="KW-0812">Transmembrane</keyword>
<name>R2TFV8_9ENTE</name>
<keyword evidence="1" id="KW-0472">Membrane</keyword>
<dbReference type="AlphaFoldDB" id="R2TFV8"/>
<dbReference type="Proteomes" id="UP000013781">
    <property type="component" value="Unassembled WGS sequence"/>
</dbReference>
<dbReference type="Proteomes" id="UP000014157">
    <property type="component" value="Unassembled WGS sequence"/>
</dbReference>
<feature type="transmembrane region" description="Helical" evidence="1">
    <location>
        <begin position="32"/>
        <end position="65"/>
    </location>
</feature>
<comment type="caution">
    <text evidence="2">The sequence shown here is derived from an EMBL/GenBank/DDBJ whole genome shotgun (WGS) entry which is preliminary data.</text>
</comment>
<proteinExistence type="predicted"/>
<keyword evidence="1" id="KW-1133">Transmembrane helix</keyword>
<protein>
    <submittedName>
        <fullName evidence="2">Uncharacterized protein</fullName>
    </submittedName>
</protein>
<evidence type="ECO:0000313" key="3">
    <source>
        <dbReference type="EMBL" id="EOT71791.1"/>
    </source>
</evidence>
<dbReference type="eggNOG" id="ENOG50306ZG">
    <property type="taxonomic scope" value="Bacteria"/>
</dbReference>
<dbReference type="EMBL" id="ASWB01000002">
    <property type="protein sequence ID" value="EOT71791.1"/>
    <property type="molecule type" value="Genomic_DNA"/>
</dbReference>
<dbReference type="RefSeq" id="WP_010765670.1">
    <property type="nucleotide sequence ID" value="NZ_ASWB01000002.1"/>
</dbReference>
<evidence type="ECO:0000313" key="2">
    <source>
        <dbReference type="EMBL" id="EOH99034.1"/>
    </source>
</evidence>
<dbReference type="PATRIC" id="fig|1158609.3.peg.2252"/>
<evidence type="ECO:0000256" key="1">
    <source>
        <dbReference type="SAM" id="Phobius"/>
    </source>
</evidence>
<dbReference type="InterPro" id="IPR036950">
    <property type="entry name" value="PBP_transglycosylase"/>
</dbReference>
<dbReference type="EMBL" id="AJAS01000016">
    <property type="protein sequence ID" value="EOH99034.1"/>
    <property type="molecule type" value="Genomic_DNA"/>
</dbReference>
<feature type="transmembrane region" description="Helical" evidence="1">
    <location>
        <begin position="9"/>
        <end position="26"/>
    </location>
</feature>
<dbReference type="OrthoDB" id="9944303at2"/>
<dbReference type="HOGENOM" id="CLU_735168_0_0_9"/>
<reference evidence="2 4" key="1">
    <citation type="submission" date="2013-02" db="EMBL/GenBank/DDBJ databases">
        <title>The Genome Sequence of Enterococcus moraviensis BAA-383.</title>
        <authorList>
            <consortium name="The Broad Institute Genome Sequencing Platform"/>
            <consortium name="The Broad Institute Genome Sequencing Center for Infectious Disease"/>
            <person name="Earl A.M."/>
            <person name="Gilmore M.S."/>
            <person name="Lebreton F."/>
            <person name="Walker B."/>
            <person name="Young S.K."/>
            <person name="Zeng Q."/>
            <person name="Gargeya S."/>
            <person name="Fitzgerald M."/>
            <person name="Haas B."/>
            <person name="Abouelleil A."/>
            <person name="Alvarado L."/>
            <person name="Arachchi H.M."/>
            <person name="Berlin A.M."/>
            <person name="Chapman S.B."/>
            <person name="Dewar J."/>
            <person name="Goldberg J."/>
            <person name="Griggs A."/>
            <person name="Gujja S."/>
            <person name="Hansen M."/>
            <person name="Howarth C."/>
            <person name="Imamovic A."/>
            <person name="Larimer J."/>
            <person name="McCowan C."/>
            <person name="Murphy C."/>
            <person name="Neiman D."/>
            <person name="Pearson M."/>
            <person name="Priest M."/>
            <person name="Roberts A."/>
            <person name="Saif S."/>
            <person name="Shea T."/>
            <person name="Sisk P."/>
            <person name="Sykes S."/>
            <person name="Wortman J."/>
            <person name="Nusbaum C."/>
            <person name="Birren B."/>
        </authorList>
    </citation>
    <scope>NUCLEOTIDE SEQUENCE [LARGE SCALE GENOMIC DNA]</scope>
    <source>
        <strain evidence="2 4">ATCC BAA-383</strain>
    </source>
</reference>
<reference evidence="3 5" key="2">
    <citation type="submission" date="2013-03" db="EMBL/GenBank/DDBJ databases">
        <title>The Genome Sequence of Enterococcus moraviensis BAA-383 (PacBio/Illumina hybrid assembly).</title>
        <authorList>
            <consortium name="The Broad Institute Genomics Platform"/>
            <consortium name="The Broad Institute Genome Sequencing Center for Infectious Disease"/>
            <person name="Earl A."/>
            <person name="Russ C."/>
            <person name="Gilmore M."/>
            <person name="Surin D."/>
            <person name="Walker B."/>
            <person name="Young S."/>
            <person name="Zeng Q."/>
            <person name="Gargeya S."/>
            <person name="Fitzgerald M."/>
            <person name="Haas B."/>
            <person name="Abouelleil A."/>
            <person name="Allen A.W."/>
            <person name="Alvarado L."/>
            <person name="Arachchi H.M."/>
            <person name="Berlin A.M."/>
            <person name="Chapman S.B."/>
            <person name="Gainer-Dewar J."/>
            <person name="Goldberg J."/>
            <person name="Griggs A."/>
            <person name="Gujja S."/>
            <person name="Hansen M."/>
            <person name="Howarth C."/>
            <person name="Imamovic A."/>
            <person name="Ireland A."/>
            <person name="Larimer J."/>
            <person name="McCowan C."/>
            <person name="Murphy C."/>
            <person name="Pearson M."/>
            <person name="Poon T.W."/>
            <person name="Priest M."/>
            <person name="Roberts A."/>
            <person name="Saif S."/>
            <person name="Shea T."/>
            <person name="Sisk P."/>
            <person name="Sykes S."/>
            <person name="Wortman J."/>
            <person name="Nusbaum C."/>
            <person name="Birren B."/>
        </authorList>
    </citation>
    <scope>NUCLEOTIDE SEQUENCE [LARGE SCALE GENOMIC DNA]</scope>
    <source>
        <strain evidence="3 5">ATCC BAA-383</strain>
    </source>
</reference>
<organism evidence="2 4">
    <name type="scientific">Enterococcus moraviensis ATCC BAA-383</name>
    <dbReference type="NCBI Taxonomy" id="1158609"/>
    <lineage>
        <taxon>Bacteria</taxon>
        <taxon>Bacillati</taxon>
        <taxon>Bacillota</taxon>
        <taxon>Bacilli</taxon>
        <taxon>Lactobacillales</taxon>
        <taxon>Enterococcaceae</taxon>
        <taxon>Enterococcus</taxon>
    </lineage>
</organism>
<dbReference type="Gene3D" id="1.10.3810.10">
    <property type="entry name" value="Biosynthetic peptidoglycan transglycosylase-like"/>
    <property type="match status" value="1"/>
</dbReference>
<evidence type="ECO:0000313" key="5">
    <source>
        <dbReference type="Proteomes" id="UP000014157"/>
    </source>
</evidence>
<sequence>MNGLFGDNIFFLFLFACITIMNYSRMSETQKMILFYLMTFGLAILKIISINESLLFLFIVSFLYLEFLTEDSEKIKFITKLRYKLLDFFFLMVFQYQFILLLISFVFASTRFQTYISYMNFFPSNLSNSLVQLLSIIFFFIAIFRMSQEKFKIKSFHALLTEVFIPPINESDLDPYEKYFEILVRMEDKTYLSRKKIGHAISFELLSSKTKNFWKSIRSVGFKGTLKIYGNIPQFFRGYSTLEMQLVRSVALDSGYNQTLTKKVFEILYTIIIFNSMKEYYNRNDYVNSDRFKEYLLSVYVYNIRTNINGTVFSNMIKYLGNDINDWSQEKFYLACLGLPYQEFSPYYILELYKDIIDELSLDTDFIKSEVNRLGSIERNYYGAEKETTEYIF</sequence>
<keyword evidence="5" id="KW-1185">Reference proteome</keyword>
<accession>R2TFV8</accession>
<feature type="transmembrane region" description="Helical" evidence="1">
    <location>
        <begin position="85"/>
        <end position="109"/>
    </location>
</feature>
<gene>
    <name evidence="3" type="ORF">I586_01598</name>
    <name evidence="2" type="ORF">UAY_02303</name>
</gene>